<dbReference type="EMBL" id="ML995480">
    <property type="protein sequence ID" value="KAF2144172.1"/>
    <property type="molecule type" value="Genomic_DNA"/>
</dbReference>
<feature type="transmembrane region" description="Helical" evidence="2">
    <location>
        <begin position="345"/>
        <end position="366"/>
    </location>
</feature>
<name>A0A6A6BJ48_9PEZI</name>
<feature type="compositionally biased region" description="Low complexity" evidence="1">
    <location>
        <begin position="28"/>
        <end position="64"/>
    </location>
</feature>
<evidence type="ECO:0000256" key="3">
    <source>
        <dbReference type="SAM" id="SignalP"/>
    </source>
</evidence>
<accession>A0A6A6BJ48</accession>
<organism evidence="4 5">
    <name type="scientific">Aplosporella prunicola CBS 121167</name>
    <dbReference type="NCBI Taxonomy" id="1176127"/>
    <lineage>
        <taxon>Eukaryota</taxon>
        <taxon>Fungi</taxon>
        <taxon>Dikarya</taxon>
        <taxon>Ascomycota</taxon>
        <taxon>Pezizomycotina</taxon>
        <taxon>Dothideomycetes</taxon>
        <taxon>Dothideomycetes incertae sedis</taxon>
        <taxon>Botryosphaeriales</taxon>
        <taxon>Aplosporellaceae</taxon>
        <taxon>Aplosporella</taxon>
    </lineage>
</organism>
<reference evidence="4" key="1">
    <citation type="journal article" date="2020" name="Stud. Mycol.">
        <title>101 Dothideomycetes genomes: a test case for predicting lifestyles and emergence of pathogens.</title>
        <authorList>
            <person name="Haridas S."/>
            <person name="Albert R."/>
            <person name="Binder M."/>
            <person name="Bloem J."/>
            <person name="Labutti K."/>
            <person name="Salamov A."/>
            <person name="Andreopoulos B."/>
            <person name="Baker S."/>
            <person name="Barry K."/>
            <person name="Bills G."/>
            <person name="Bluhm B."/>
            <person name="Cannon C."/>
            <person name="Castanera R."/>
            <person name="Culley D."/>
            <person name="Daum C."/>
            <person name="Ezra D."/>
            <person name="Gonzalez J."/>
            <person name="Henrissat B."/>
            <person name="Kuo A."/>
            <person name="Liang C."/>
            <person name="Lipzen A."/>
            <person name="Lutzoni F."/>
            <person name="Magnuson J."/>
            <person name="Mondo S."/>
            <person name="Nolan M."/>
            <person name="Ohm R."/>
            <person name="Pangilinan J."/>
            <person name="Park H.-J."/>
            <person name="Ramirez L."/>
            <person name="Alfaro M."/>
            <person name="Sun H."/>
            <person name="Tritt A."/>
            <person name="Yoshinaga Y."/>
            <person name="Zwiers L.-H."/>
            <person name="Turgeon B."/>
            <person name="Goodwin S."/>
            <person name="Spatafora J."/>
            <person name="Crous P."/>
            <person name="Grigoriev I."/>
        </authorList>
    </citation>
    <scope>NUCLEOTIDE SEQUENCE</scope>
    <source>
        <strain evidence="4">CBS 121167</strain>
    </source>
</reference>
<feature type="chain" id="PRO_5025496635" evidence="3">
    <location>
        <begin position="22"/>
        <end position="367"/>
    </location>
</feature>
<dbReference type="AlphaFoldDB" id="A0A6A6BJ48"/>
<keyword evidence="3" id="KW-0732">Signal</keyword>
<dbReference type="RefSeq" id="XP_033399884.1">
    <property type="nucleotide sequence ID" value="XM_033544013.1"/>
</dbReference>
<feature type="region of interest" description="Disordered" evidence="1">
    <location>
        <begin position="28"/>
        <end position="79"/>
    </location>
</feature>
<feature type="signal peptide" evidence="3">
    <location>
        <begin position="1"/>
        <end position="21"/>
    </location>
</feature>
<feature type="compositionally biased region" description="Polar residues" evidence="1">
    <location>
        <begin position="65"/>
        <end position="76"/>
    </location>
</feature>
<gene>
    <name evidence="4" type="ORF">K452DRAFT_316904</name>
</gene>
<sequence>MLTNQLLQAAIMLQLSLPVFCTSSSSNVTLTSSNTSTTQSLTPPLTHTKHVTTNPPSSSPNATPIQATSASNPTRPTASITTATNASAAAATCLTANASCAATYDLFQSCWDTGVSGPLDPNDKRTSSNYRDCVCGDTGTTQADAWSLCAECLRAAGEPGESLDSVNWALWGFCRSPDPNAFLFLLALLDFTTEILGSGTSYDSHSPPLTGAITAVATLASRYSYDPSANILPSGITSVVTAVITPTGEPLPRVTTTTGTGTGTESVSAFATATATAFASATMAETTETETETRGLGAEHGGVSYTTGVYPNGLATLYVVGPAKPVPASATATTTSMGSAAGSHVPGALVLVLLGMVVLGVVWGGVL</sequence>
<protein>
    <submittedName>
        <fullName evidence="4">Uncharacterized protein</fullName>
    </submittedName>
</protein>
<dbReference type="OrthoDB" id="10268024at2759"/>
<keyword evidence="2" id="KW-1133">Transmembrane helix</keyword>
<keyword evidence="2" id="KW-0812">Transmembrane</keyword>
<keyword evidence="5" id="KW-1185">Reference proteome</keyword>
<evidence type="ECO:0000313" key="4">
    <source>
        <dbReference type="EMBL" id="KAF2144172.1"/>
    </source>
</evidence>
<proteinExistence type="predicted"/>
<dbReference type="Proteomes" id="UP000799438">
    <property type="component" value="Unassembled WGS sequence"/>
</dbReference>
<evidence type="ECO:0000256" key="1">
    <source>
        <dbReference type="SAM" id="MobiDB-lite"/>
    </source>
</evidence>
<evidence type="ECO:0000313" key="5">
    <source>
        <dbReference type="Proteomes" id="UP000799438"/>
    </source>
</evidence>
<dbReference type="GeneID" id="54301510"/>
<keyword evidence="2" id="KW-0472">Membrane</keyword>
<evidence type="ECO:0000256" key="2">
    <source>
        <dbReference type="SAM" id="Phobius"/>
    </source>
</evidence>